<accession>W7I1B3</accession>
<dbReference type="EMBL" id="KI966422">
    <property type="protein sequence ID" value="EWC45993.1"/>
    <property type="molecule type" value="Genomic_DNA"/>
</dbReference>
<sequence length="114" mass="12535">MPGSTLTNGERLSVGESLFSPDGSVELKIQDDGKFAIYWDGECRFQNTPEQRDDINSVVMQDDGNLVLYTHDNEPAWASDTGGEGDDSCVLEVQDDGNVVLYKRTAIWASNTSK</sequence>
<evidence type="ECO:0000313" key="3">
    <source>
        <dbReference type="Proteomes" id="UP000024837"/>
    </source>
</evidence>
<feature type="domain" description="Bulb-type lectin" evidence="1">
    <location>
        <begin position="3"/>
        <end position="114"/>
    </location>
</feature>
<dbReference type="OrthoDB" id="1884773at2759"/>
<dbReference type="HOGENOM" id="CLU_137596_1_0_1"/>
<dbReference type="PROSITE" id="PS50927">
    <property type="entry name" value="BULB_LECTIN"/>
    <property type="match status" value="1"/>
</dbReference>
<reference evidence="2 3" key="1">
    <citation type="submission" date="2013-05" db="EMBL/GenBank/DDBJ databases">
        <title>Drechslerella stenobrocha genome reveals carnivorous origination and mechanical trapping mechanism of predatory fungi.</title>
        <authorList>
            <person name="Liu X."/>
            <person name="Zhang W."/>
            <person name="Liu K."/>
        </authorList>
    </citation>
    <scope>NUCLEOTIDE SEQUENCE [LARGE SCALE GENOMIC DNA]</scope>
    <source>
        <strain evidence="2 3">248</strain>
    </source>
</reference>
<dbReference type="SMART" id="SM00108">
    <property type="entry name" value="B_lectin"/>
    <property type="match status" value="1"/>
</dbReference>
<organism evidence="2 3">
    <name type="scientific">Drechslerella stenobrocha 248</name>
    <dbReference type="NCBI Taxonomy" id="1043628"/>
    <lineage>
        <taxon>Eukaryota</taxon>
        <taxon>Fungi</taxon>
        <taxon>Dikarya</taxon>
        <taxon>Ascomycota</taxon>
        <taxon>Pezizomycotina</taxon>
        <taxon>Orbiliomycetes</taxon>
        <taxon>Orbiliales</taxon>
        <taxon>Orbiliaceae</taxon>
        <taxon>Drechslerella</taxon>
    </lineage>
</organism>
<dbReference type="InterPro" id="IPR001480">
    <property type="entry name" value="Bulb-type_lectin_dom"/>
</dbReference>
<dbReference type="SUPFAM" id="SSF51110">
    <property type="entry name" value="alpha-D-mannose-specific plant lectins"/>
    <property type="match status" value="1"/>
</dbReference>
<gene>
    <name evidence="2" type="ORF">DRE_04786</name>
</gene>
<name>W7I1B3_9PEZI</name>
<dbReference type="Proteomes" id="UP000024837">
    <property type="component" value="Unassembled WGS sequence"/>
</dbReference>
<dbReference type="AlphaFoldDB" id="W7I1B3"/>
<evidence type="ECO:0000313" key="2">
    <source>
        <dbReference type="EMBL" id="EWC45993.1"/>
    </source>
</evidence>
<evidence type="ECO:0000259" key="1">
    <source>
        <dbReference type="PROSITE" id="PS50927"/>
    </source>
</evidence>
<keyword evidence="3" id="KW-1185">Reference proteome</keyword>
<proteinExistence type="predicted"/>
<protein>
    <recommendedName>
        <fullName evidence="1">Bulb-type lectin domain-containing protein</fullName>
    </recommendedName>
</protein>
<dbReference type="InterPro" id="IPR036426">
    <property type="entry name" value="Bulb-type_lectin_dom_sf"/>
</dbReference>
<dbReference type="Gene3D" id="2.90.10.10">
    <property type="entry name" value="Bulb-type lectin domain"/>
    <property type="match status" value="1"/>
</dbReference>